<proteinExistence type="predicted"/>
<accession>A0ABX0N1A9</accession>
<comment type="caution">
    <text evidence="2">The sequence shown here is derived from an EMBL/GenBank/DDBJ whole genome shotgun (WGS) entry which is preliminary data.</text>
</comment>
<keyword evidence="3" id="KW-1185">Reference proteome</keyword>
<evidence type="ECO:0000256" key="1">
    <source>
        <dbReference type="SAM" id="MobiDB-lite"/>
    </source>
</evidence>
<dbReference type="Proteomes" id="UP000610594">
    <property type="component" value="Unassembled WGS sequence"/>
</dbReference>
<feature type="compositionally biased region" description="Basic and acidic residues" evidence="1">
    <location>
        <begin position="1"/>
        <end position="16"/>
    </location>
</feature>
<feature type="region of interest" description="Disordered" evidence="1">
    <location>
        <begin position="1"/>
        <end position="20"/>
    </location>
</feature>
<evidence type="ECO:0000313" key="3">
    <source>
        <dbReference type="Proteomes" id="UP000610594"/>
    </source>
</evidence>
<organism evidence="2 3">
    <name type="scientific">Massilia genomosp. 1</name>
    <dbReference type="NCBI Taxonomy" id="2609280"/>
    <lineage>
        <taxon>Bacteria</taxon>
        <taxon>Pseudomonadati</taxon>
        <taxon>Pseudomonadota</taxon>
        <taxon>Betaproteobacteria</taxon>
        <taxon>Burkholderiales</taxon>
        <taxon>Oxalobacteraceae</taxon>
        <taxon>Telluria group</taxon>
        <taxon>Massilia</taxon>
    </lineage>
</organism>
<dbReference type="EMBL" id="WHJF01000100">
    <property type="protein sequence ID" value="NHZ65855.1"/>
    <property type="molecule type" value="Genomic_DNA"/>
</dbReference>
<protein>
    <submittedName>
        <fullName evidence="2">Uncharacterized protein</fullName>
    </submittedName>
</protein>
<reference evidence="2 3" key="1">
    <citation type="submission" date="2019-10" db="EMBL/GenBank/DDBJ databases">
        <title>Taxonomy of Antarctic Massilia spp.: description of Massilia rubra sp. nov., Massilia aquatica sp. nov., Massilia mucilaginosa sp. nov., Massilia frigida sp. nov. isolated from streams, lakes and regoliths.</title>
        <authorList>
            <person name="Holochova P."/>
            <person name="Sedlacek I."/>
            <person name="Kralova S."/>
            <person name="Maslanova I."/>
            <person name="Busse H.-J."/>
            <person name="Stankova E."/>
            <person name="Vrbovska V."/>
            <person name="Kovarovic V."/>
            <person name="Bartak M."/>
            <person name="Svec P."/>
            <person name="Pantucek R."/>
        </authorList>
    </citation>
    <scope>NUCLEOTIDE SEQUENCE [LARGE SCALE GENOMIC DNA]</scope>
    <source>
        <strain evidence="2 3">CCM 8694</strain>
    </source>
</reference>
<sequence length="130" mass="14244">MHQDKKHERKTQESIDARQTTGGVKMHDFSCLVQEHAGLKLPVGKPSVASRQTVMLLCRKKIGAIEHDGATNIQGRAPRCEEPRLRQGALTAVPARLAAHRSNALINIAGPEADTIARLTGFIQNDKHPE</sequence>
<evidence type="ECO:0000313" key="2">
    <source>
        <dbReference type="EMBL" id="NHZ65855.1"/>
    </source>
</evidence>
<gene>
    <name evidence="2" type="ORF">F1735_26735</name>
</gene>
<name>A0ABX0N1A9_9BURK</name>